<evidence type="ECO:0000259" key="21">
    <source>
        <dbReference type="Pfam" id="PF02887"/>
    </source>
</evidence>
<keyword evidence="23" id="KW-1185">Reference proteome</keyword>
<keyword evidence="16 22" id="KW-0670">Pyruvate</keyword>
<dbReference type="SUPFAM" id="SSF52009">
    <property type="entry name" value="Phosphohistidine domain"/>
    <property type="match status" value="1"/>
</dbReference>
<sequence length="585" mass="62821">MKRTKIVCTIGPASEKPEMLESLAYAGMNVARLNFSHGDHEEHLARIQSLKSLREKTGLNIGILLDTKGPEIRTHNMKEKTVDLIKGNKVIISMNEVQGTSEKFSVTYSELINDVHVGGHILLDDGLIDLLITDIDHQAGEIHTEIQNTGVLKSKKGVNVPNVSLKLPGITEKDAADIRFGLENDINFIAASFVRRAADVLEIREILEETGMNHVQILSKIENQEGVDNIDEIIEVSDGIMVARGDLGVEIPTYEVPILQKSIIKKCNQAGKVVITATQMLDSMQHNPRPTRAEANDVANAIFDGTDAVMLSGETAAGDYPLEAVKTMADICLRTEQAFEGQDTAALKQFDNSDLTESIGQAVGHTARNLGIETIVAATSSGHTAQMIAKYRPQANILAATFSEITKYKLALTWGVQAFVIDVPESTDDMLDSATKLAVAKDFAHEGDLIIITAGVPVGESGTTNIMKVQLIGEEILKAVGVGRSNAIGKAVLARSAAEANEKMHNGAILVVENTDKDYLPAMQQAAGIIVAKAGMTSHAAIMGVELGIPVIVGADGVFDKVIDNQLITLDARRGRVFNGATVSI</sequence>
<proteinExistence type="inferred from homology"/>
<evidence type="ECO:0000256" key="14">
    <source>
        <dbReference type="ARBA" id="ARBA00022958"/>
    </source>
</evidence>
<dbReference type="Pfam" id="PF00224">
    <property type="entry name" value="PK"/>
    <property type="match status" value="1"/>
</dbReference>
<evidence type="ECO:0000256" key="4">
    <source>
        <dbReference type="ARBA" id="ARBA00006237"/>
    </source>
</evidence>
<evidence type="ECO:0000256" key="5">
    <source>
        <dbReference type="ARBA" id="ARBA00008663"/>
    </source>
</evidence>
<evidence type="ECO:0000256" key="12">
    <source>
        <dbReference type="ARBA" id="ARBA00022840"/>
    </source>
</evidence>
<dbReference type="GO" id="GO:0030955">
    <property type="term" value="F:potassium ion binding"/>
    <property type="evidence" value="ECO:0007669"/>
    <property type="project" value="UniProtKB-UniRule"/>
</dbReference>
<evidence type="ECO:0000256" key="6">
    <source>
        <dbReference type="ARBA" id="ARBA00012142"/>
    </source>
</evidence>
<dbReference type="EMBL" id="AENN01000001">
    <property type="protein sequence ID" value="EFR31932.1"/>
    <property type="molecule type" value="Genomic_DNA"/>
</dbReference>
<dbReference type="Pfam" id="PF02887">
    <property type="entry name" value="PK_C"/>
    <property type="match status" value="1"/>
</dbReference>
<keyword evidence="10" id="KW-0547">Nucleotide-binding</keyword>
<accession>E4KLW7</accession>
<evidence type="ECO:0000256" key="17">
    <source>
        <dbReference type="NCBIfam" id="TIGR01064"/>
    </source>
</evidence>
<keyword evidence="9" id="KW-0479">Metal-binding</keyword>
<dbReference type="EC" id="2.7.1.40" evidence="6 17"/>
<evidence type="ECO:0000313" key="23">
    <source>
        <dbReference type="Proteomes" id="UP000005990"/>
    </source>
</evidence>
<feature type="domain" description="PEP-utilising enzyme mobile" evidence="20">
    <location>
        <begin position="506"/>
        <end position="575"/>
    </location>
</feature>
<evidence type="ECO:0000256" key="8">
    <source>
        <dbReference type="ARBA" id="ARBA00022679"/>
    </source>
</evidence>
<dbReference type="GO" id="GO:0000287">
    <property type="term" value="F:magnesium ion binding"/>
    <property type="evidence" value="ECO:0007669"/>
    <property type="project" value="UniProtKB-UniRule"/>
</dbReference>
<evidence type="ECO:0000256" key="16">
    <source>
        <dbReference type="ARBA" id="ARBA00023317"/>
    </source>
</evidence>
<keyword evidence="14" id="KW-0630">Potassium</keyword>
<protein>
    <recommendedName>
        <fullName evidence="7 17">Pyruvate kinase</fullName>
        <ecNumber evidence="6 17">2.7.1.40</ecNumber>
    </recommendedName>
</protein>
<dbReference type="SUPFAM" id="SSF52935">
    <property type="entry name" value="PK C-terminal domain-like"/>
    <property type="match status" value="1"/>
</dbReference>
<dbReference type="GO" id="GO:0016301">
    <property type="term" value="F:kinase activity"/>
    <property type="evidence" value="ECO:0007669"/>
    <property type="project" value="UniProtKB-KW"/>
</dbReference>
<comment type="pathway">
    <text evidence="3 18">Carbohydrate degradation; glycolysis; pyruvate from D-glyceraldehyde 3-phosphate: step 5/5.</text>
</comment>
<dbReference type="InterPro" id="IPR015806">
    <property type="entry name" value="Pyrv_Knase_insert_dom_sf"/>
</dbReference>
<reference evidence="22 23" key="1">
    <citation type="submission" date="2010-10" db="EMBL/GenBank/DDBJ databases">
        <authorList>
            <person name="Durkin A.S."/>
            <person name="Madupu R."/>
            <person name="Torralba M."/>
            <person name="Gillis M."/>
            <person name="Methe B."/>
            <person name="Sutton G."/>
            <person name="Nelson K.E."/>
        </authorList>
    </citation>
    <scope>NUCLEOTIDE SEQUENCE [LARGE SCALE GENOMIC DNA]</scope>
    <source>
        <strain evidence="22 23">ACS-139-V-Col8</strain>
    </source>
</reference>
<dbReference type="InterPro" id="IPR011037">
    <property type="entry name" value="Pyrv_Knase-like_insert_dom_sf"/>
</dbReference>
<keyword evidence="12" id="KW-0067">ATP-binding</keyword>
<dbReference type="FunFam" id="3.20.20.60:FF:000001">
    <property type="entry name" value="Pyruvate kinase"/>
    <property type="match status" value="1"/>
</dbReference>
<comment type="similarity">
    <text evidence="5 18">Belongs to the pyruvate kinase family.</text>
</comment>
<evidence type="ECO:0000256" key="10">
    <source>
        <dbReference type="ARBA" id="ARBA00022741"/>
    </source>
</evidence>
<dbReference type="InterPro" id="IPR040442">
    <property type="entry name" value="Pyrv_kinase-like_dom_sf"/>
</dbReference>
<comment type="cofactor">
    <cofactor evidence="1">
        <name>Mg(2+)</name>
        <dbReference type="ChEBI" id="CHEBI:18420"/>
    </cofactor>
</comment>
<dbReference type="NCBIfam" id="NF004978">
    <property type="entry name" value="PRK06354.1"/>
    <property type="match status" value="1"/>
</dbReference>
<dbReference type="InterPro" id="IPR001697">
    <property type="entry name" value="Pyr_Knase"/>
</dbReference>
<evidence type="ECO:0000256" key="15">
    <source>
        <dbReference type="ARBA" id="ARBA00023152"/>
    </source>
</evidence>
<dbReference type="PROSITE" id="PS00110">
    <property type="entry name" value="PYRUVATE_KINASE"/>
    <property type="match status" value="1"/>
</dbReference>
<keyword evidence="8 18" id="KW-0808">Transferase</keyword>
<dbReference type="OrthoDB" id="9812123at2"/>
<dbReference type="InterPro" id="IPR036918">
    <property type="entry name" value="Pyrv_Knase_C_sf"/>
</dbReference>
<dbReference type="NCBIfam" id="NF004491">
    <property type="entry name" value="PRK05826.1"/>
    <property type="match status" value="1"/>
</dbReference>
<gene>
    <name evidence="22" type="primary">pyk</name>
    <name evidence="22" type="ORF">HMPREF9257_0950</name>
</gene>
<evidence type="ECO:0000256" key="9">
    <source>
        <dbReference type="ARBA" id="ARBA00022723"/>
    </source>
</evidence>
<dbReference type="GO" id="GO:0004743">
    <property type="term" value="F:pyruvate kinase activity"/>
    <property type="evidence" value="ECO:0007669"/>
    <property type="project" value="UniProtKB-UniRule"/>
</dbReference>
<dbReference type="InterPro" id="IPR008279">
    <property type="entry name" value="PEP-util_enz_mobile_dom"/>
</dbReference>
<dbReference type="InterPro" id="IPR015813">
    <property type="entry name" value="Pyrv/PenolPyrv_kinase-like_dom"/>
</dbReference>
<dbReference type="Proteomes" id="UP000005990">
    <property type="component" value="Unassembled WGS sequence"/>
</dbReference>
<evidence type="ECO:0000256" key="3">
    <source>
        <dbReference type="ARBA" id="ARBA00004997"/>
    </source>
</evidence>
<organism evidence="22 23">
    <name type="scientific">Eremococcus coleocola ACS-139-V-Col8</name>
    <dbReference type="NCBI Taxonomy" id="908337"/>
    <lineage>
        <taxon>Bacteria</taxon>
        <taxon>Bacillati</taxon>
        <taxon>Bacillota</taxon>
        <taxon>Bacilli</taxon>
        <taxon>Lactobacillales</taxon>
        <taxon>Aerococcaceae</taxon>
        <taxon>Eremococcus</taxon>
    </lineage>
</organism>
<feature type="domain" description="Pyruvate kinase barrel" evidence="19">
    <location>
        <begin position="1"/>
        <end position="325"/>
    </location>
</feature>
<dbReference type="Gene3D" id="2.40.33.10">
    <property type="entry name" value="PK beta-barrel domain-like"/>
    <property type="match status" value="1"/>
</dbReference>
<dbReference type="GO" id="GO:0006950">
    <property type="term" value="P:response to stress"/>
    <property type="evidence" value="ECO:0007669"/>
    <property type="project" value="UniProtKB-ARBA"/>
</dbReference>
<dbReference type="Gene3D" id="3.40.1380.20">
    <property type="entry name" value="Pyruvate kinase, C-terminal domain"/>
    <property type="match status" value="1"/>
</dbReference>
<dbReference type="SUPFAM" id="SSF50800">
    <property type="entry name" value="PK beta-barrel domain-like"/>
    <property type="match status" value="1"/>
</dbReference>
<comment type="cofactor">
    <cofactor evidence="2">
        <name>K(+)</name>
        <dbReference type="ChEBI" id="CHEBI:29103"/>
    </cofactor>
</comment>
<dbReference type="AlphaFoldDB" id="E4KLW7"/>
<dbReference type="NCBIfam" id="TIGR01064">
    <property type="entry name" value="pyruv_kin"/>
    <property type="match status" value="1"/>
</dbReference>
<dbReference type="InterPro" id="IPR015793">
    <property type="entry name" value="Pyrv_Knase_brl"/>
</dbReference>
<dbReference type="Gene3D" id="3.50.30.10">
    <property type="entry name" value="Phosphohistidine domain"/>
    <property type="match status" value="1"/>
</dbReference>
<keyword evidence="13 18" id="KW-0460">Magnesium</keyword>
<comment type="similarity">
    <text evidence="4">In the C-terminal section; belongs to the PEP-utilizing enzyme family.</text>
</comment>
<comment type="catalytic activity">
    <reaction evidence="18">
        <text>pyruvate + ATP = phosphoenolpyruvate + ADP + H(+)</text>
        <dbReference type="Rhea" id="RHEA:18157"/>
        <dbReference type="ChEBI" id="CHEBI:15361"/>
        <dbReference type="ChEBI" id="CHEBI:15378"/>
        <dbReference type="ChEBI" id="CHEBI:30616"/>
        <dbReference type="ChEBI" id="CHEBI:58702"/>
        <dbReference type="ChEBI" id="CHEBI:456216"/>
        <dbReference type="EC" id="2.7.1.40"/>
    </reaction>
</comment>
<feature type="domain" description="Pyruvate kinase C-terminal" evidence="21">
    <location>
        <begin position="357"/>
        <end position="469"/>
    </location>
</feature>
<dbReference type="InterPro" id="IPR015795">
    <property type="entry name" value="Pyrv_Knase_C"/>
</dbReference>
<evidence type="ECO:0000256" key="7">
    <source>
        <dbReference type="ARBA" id="ARBA00018587"/>
    </source>
</evidence>
<name>E4KLW7_9LACT</name>
<dbReference type="STRING" id="908337.HMPREF9257_0950"/>
<dbReference type="PANTHER" id="PTHR11817">
    <property type="entry name" value="PYRUVATE KINASE"/>
    <property type="match status" value="1"/>
</dbReference>
<keyword evidence="11 18" id="KW-0418">Kinase</keyword>
<evidence type="ECO:0000256" key="13">
    <source>
        <dbReference type="ARBA" id="ARBA00022842"/>
    </source>
</evidence>
<dbReference type="InterPro" id="IPR018209">
    <property type="entry name" value="Pyrv_Knase_AS"/>
</dbReference>
<dbReference type="RefSeq" id="WP_006417418.1">
    <property type="nucleotide sequence ID" value="NZ_AENN01000001.1"/>
</dbReference>
<dbReference type="FunFam" id="2.40.33.10:FF:000001">
    <property type="entry name" value="Pyruvate kinase"/>
    <property type="match status" value="1"/>
</dbReference>
<dbReference type="Pfam" id="PF00391">
    <property type="entry name" value="PEP-utilizers"/>
    <property type="match status" value="1"/>
</dbReference>
<evidence type="ECO:0000256" key="1">
    <source>
        <dbReference type="ARBA" id="ARBA00001946"/>
    </source>
</evidence>
<comment type="caution">
    <text evidence="22">The sequence shown here is derived from an EMBL/GenBank/DDBJ whole genome shotgun (WGS) entry which is preliminary data.</text>
</comment>
<evidence type="ECO:0000256" key="11">
    <source>
        <dbReference type="ARBA" id="ARBA00022777"/>
    </source>
</evidence>
<dbReference type="eggNOG" id="COG0469">
    <property type="taxonomic scope" value="Bacteria"/>
</dbReference>
<dbReference type="PRINTS" id="PR01050">
    <property type="entry name" value="PYRUVTKNASE"/>
</dbReference>
<evidence type="ECO:0000313" key="22">
    <source>
        <dbReference type="EMBL" id="EFR31932.1"/>
    </source>
</evidence>
<keyword evidence="15 18" id="KW-0324">Glycolysis</keyword>
<dbReference type="InterPro" id="IPR036637">
    <property type="entry name" value="Phosphohistidine_dom_sf"/>
</dbReference>
<evidence type="ECO:0000259" key="20">
    <source>
        <dbReference type="Pfam" id="PF00391"/>
    </source>
</evidence>
<dbReference type="Gene3D" id="3.20.20.60">
    <property type="entry name" value="Phosphoenolpyruvate-binding domains"/>
    <property type="match status" value="1"/>
</dbReference>
<evidence type="ECO:0000259" key="19">
    <source>
        <dbReference type="Pfam" id="PF00224"/>
    </source>
</evidence>
<dbReference type="UniPathway" id="UPA00109">
    <property type="reaction ID" value="UER00188"/>
</dbReference>
<dbReference type="SUPFAM" id="SSF51621">
    <property type="entry name" value="Phosphoenolpyruvate/pyruvate domain"/>
    <property type="match status" value="1"/>
</dbReference>
<evidence type="ECO:0000256" key="18">
    <source>
        <dbReference type="RuleBase" id="RU000504"/>
    </source>
</evidence>
<evidence type="ECO:0000256" key="2">
    <source>
        <dbReference type="ARBA" id="ARBA00001958"/>
    </source>
</evidence>
<dbReference type="GO" id="GO:0005524">
    <property type="term" value="F:ATP binding"/>
    <property type="evidence" value="ECO:0007669"/>
    <property type="project" value="UniProtKB-KW"/>
</dbReference>